<reference evidence="1 2" key="1">
    <citation type="submission" date="2023-05" db="EMBL/GenBank/DDBJ databases">
        <title>A 100% complete, gapless, phased diploid assembly of the Scenedesmus obliquus UTEX 3031 genome.</title>
        <authorList>
            <person name="Biondi T.C."/>
            <person name="Hanschen E.R."/>
            <person name="Kwon T."/>
            <person name="Eng W."/>
            <person name="Kruse C.P.S."/>
            <person name="Koehler S.I."/>
            <person name="Kunde Y."/>
            <person name="Gleasner C.D."/>
            <person name="You Mak K.T."/>
            <person name="Polle J."/>
            <person name="Hovde B.T."/>
            <person name="Starkenburg S.R."/>
        </authorList>
    </citation>
    <scope>NUCLEOTIDE SEQUENCE [LARGE SCALE GENOMIC DNA]</scope>
    <source>
        <strain evidence="1 2">DOE0152z</strain>
    </source>
</reference>
<name>A0ABY8TG10_TETOB</name>
<gene>
    <name evidence="1" type="ORF">OEZ85_007479</name>
</gene>
<protein>
    <recommendedName>
        <fullName evidence="3">Secreted protein</fullName>
    </recommendedName>
</protein>
<evidence type="ECO:0000313" key="1">
    <source>
        <dbReference type="EMBL" id="WIA08009.1"/>
    </source>
</evidence>
<evidence type="ECO:0000313" key="2">
    <source>
        <dbReference type="Proteomes" id="UP001244341"/>
    </source>
</evidence>
<sequence>MRARWSHSWLVTSHHFITPSVRQRGQKQRSRHSAVSSWLSATAVLGDQDPPFVPASSDSPQWAVGRGFCSGYRSVQWPHVVLLRQLCDPGVDGD</sequence>
<dbReference type="EMBL" id="CP126208">
    <property type="protein sequence ID" value="WIA08009.1"/>
    <property type="molecule type" value="Genomic_DNA"/>
</dbReference>
<proteinExistence type="predicted"/>
<keyword evidence="2" id="KW-1185">Reference proteome</keyword>
<accession>A0ABY8TG10</accession>
<evidence type="ECO:0008006" key="3">
    <source>
        <dbReference type="Google" id="ProtNLM"/>
    </source>
</evidence>
<organism evidence="1 2">
    <name type="scientific">Tetradesmus obliquus</name>
    <name type="common">Green alga</name>
    <name type="synonym">Acutodesmus obliquus</name>
    <dbReference type="NCBI Taxonomy" id="3088"/>
    <lineage>
        <taxon>Eukaryota</taxon>
        <taxon>Viridiplantae</taxon>
        <taxon>Chlorophyta</taxon>
        <taxon>core chlorophytes</taxon>
        <taxon>Chlorophyceae</taxon>
        <taxon>CS clade</taxon>
        <taxon>Sphaeropleales</taxon>
        <taxon>Scenedesmaceae</taxon>
        <taxon>Tetradesmus</taxon>
    </lineage>
</organism>
<dbReference type="Proteomes" id="UP001244341">
    <property type="component" value="Chromosome 1b"/>
</dbReference>